<evidence type="ECO:0000313" key="3">
    <source>
        <dbReference type="Proteomes" id="UP001159428"/>
    </source>
</evidence>
<dbReference type="PANTHER" id="PTHR47399">
    <property type="entry name" value="TRANSMEMBRANE PROTEIN 121B"/>
    <property type="match status" value="1"/>
</dbReference>
<organism evidence="2 3">
    <name type="scientific">Pocillopora meandrina</name>
    <dbReference type="NCBI Taxonomy" id="46732"/>
    <lineage>
        <taxon>Eukaryota</taxon>
        <taxon>Metazoa</taxon>
        <taxon>Cnidaria</taxon>
        <taxon>Anthozoa</taxon>
        <taxon>Hexacorallia</taxon>
        <taxon>Scleractinia</taxon>
        <taxon>Astrocoeniina</taxon>
        <taxon>Pocilloporidae</taxon>
        <taxon>Pocillopora</taxon>
    </lineage>
</organism>
<name>A0AAU9WGZ1_9CNID</name>
<sequence>MTLCLALVIMSLLSSTGRDCPFHRDLVEQLSLRMVFDFFDGVEILDVIIEENEFSHNVPKGFERNMRAFVCISFLVSPLQLVEIKIGGSDTSIFIAKNTIVIGRGLFEIFSICDLKMARSPLAWVARTAFFIVMIFRSISFASYPARYENRNGWYALLLLYIQSLTL</sequence>
<dbReference type="InterPro" id="IPR026624">
    <property type="entry name" value="CECR6"/>
</dbReference>
<dbReference type="AlphaFoldDB" id="A0AAU9WGZ1"/>
<evidence type="ECO:0000313" key="2">
    <source>
        <dbReference type="EMBL" id="CAH3111938.1"/>
    </source>
</evidence>
<comment type="caution">
    <text evidence="2">The sequence shown here is derived from an EMBL/GenBank/DDBJ whole genome shotgun (WGS) entry which is preliminary data.</text>
</comment>
<evidence type="ECO:0000256" key="1">
    <source>
        <dbReference type="SAM" id="SignalP"/>
    </source>
</evidence>
<proteinExistence type="predicted"/>
<dbReference type="Proteomes" id="UP001159428">
    <property type="component" value="Unassembled WGS sequence"/>
</dbReference>
<accession>A0AAU9WGZ1</accession>
<protein>
    <submittedName>
        <fullName evidence="2">Uncharacterized protein</fullName>
    </submittedName>
</protein>
<reference evidence="2 3" key="1">
    <citation type="submission" date="2022-05" db="EMBL/GenBank/DDBJ databases">
        <authorList>
            <consortium name="Genoscope - CEA"/>
            <person name="William W."/>
        </authorList>
    </citation>
    <scope>NUCLEOTIDE SEQUENCE [LARGE SCALE GENOMIC DNA]</scope>
</reference>
<keyword evidence="1" id="KW-0732">Signal</keyword>
<gene>
    <name evidence="2" type="ORF">PMEA_00004748</name>
</gene>
<feature type="chain" id="PRO_5043684320" evidence="1">
    <location>
        <begin position="18"/>
        <end position="167"/>
    </location>
</feature>
<dbReference type="EMBL" id="CALNXJ010000013">
    <property type="protein sequence ID" value="CAH3111938.1"/>
    <property type="molecule type" value="Genomic_DNA"/>
</dbReference>
<keyword evidence="3" id="KW-1185">Reference proteome</keyword>
<dbReference type="PANTHER" id="PTHR47399:SF1">
    <property type="entry name" value="TRANSMEMBRANE PROTEIN 121B"/>
    <property type="match status" value="1"/>
</dbReference>
<feature type="signal peptide" evidence="1">
    <location>
        <begin position="1"/>
        <end position="17"/>
    </location>
</feature>